<dbReference type="InterPro" id="IPR050108">
    <property type="entry name" value="CDK"/>
</dbReference>
<dbReference type="OrthoDB" id="28397at2759"/>
<evidence type="ECO:0000313" key="13">
    <source>
        <dbReference type="EMBL" id="KAG0263324.1"/>
    </source>
</evidence>
<dbReference type="EC" id="2.7.11.23" evidence="3"/>
<dbReference type="Gene3D" id="3.30.200.20">
    <property type="entry name" value="Phosphorylase Kinase, domain 1"/>
    <property type="match status" value="1"/>
</dbReference>
<dbReference type="GO" id="GO:0004693">
    <property type="term" value="F:cyclin-dependent protein serine/threonine kinase activity"/>
    <property type="evidence" value="ECO:0007669"/>
    <property type="project" value="TreeGrafter"/>
</dbReference>
<dbReference type="InterPro" id="IPR011009">
    <property type="entry name" value="Kinase-like_dom_sf"/>
</dbReference>
<dbReference type="Gene3D" id="1.10.510.10">
    <property type="entry name" value="Transferase(Phosphotransferase) domain 1"/>
    <property type="match status" value="1"/>
</dbReference>
<keyword evidence="5" id="KW-0808">Transferase</keyword>
<comment type="caution">
    <text evidence="13">The sequence shown here is derived from an EMBL/GenBank/DDBJ whole genome shotgun (WGS) entry which is preliminary data.</text>
</comment>
<evidence type="ECO:0000256" key="6">
    <source>
        <dbReference type="ARBA" id="ARBA00022741"/>
    </source>
</evidence>
<keyword evidence="6" id="KW-0547">Nucleotide-binding</keyword>
<dbReference type="GO" id="GO:0008353">
    <property type="term" value="F:RNA polymerase II CTD heptapeptide repeat kinase activity"/>
    <property type="evidence" value="ECO:0007669"/>
    <property type="project" value="UniProtKB-EC"/>
</dbReference>
<dbReference type="SMART" id="SM00220">
    <property type="entry name" value="S_TKc"/>
    <property type="match status" value="1"/>
</dbReference>
<keyword evidence="14" id="KW-1185">Reference proteome</keyword>
<gene>
    <name evidence="13" type="primary">BUR1</name>
    <name evidence="13" type="ORF">BG011_008953</name>
</gene>
<dbReference type="EMBL" id="JAAAJA010000077">
    <property type="protein sequence ID" value="KAG0263324.1"/>
    <property type="molecule type" value="Genomic_DNA"/>
</dbReference>
<evidence type="ECO:0000256" key="5">
    <source>
        <dbReference type="ARBA" id="ARBA00022679"/>
    </source>
</evidence>
<reference evidence="13" key="1">
    <citation type="journal article" date="2020" name="Fungal Divers.">
        <title>Resolving the Mortierellaceae phylogeny through synthesis of multi-gene phylogenetics and phylogenomics.</title>
        <authorList>
            <person name="Vandepol N."/>
            <person name="Liber J."/>
            <person name="Desiro A."/>
            <person name="Na H."/>
            <person name="Kennedy M."/>
            <person name="Barry K."/>
            <person name="Grigoriev I.V."/>
            <person name="Miller A.N."/>
            <person name="O'Donnell K."/>
            <person name="Stajich J.E."/>
            <person name="Bonito G."/>
        </authorList>
    </citation>
    <scope>NUCLEOTIDE SEQUENCE</scope>
    <source>
        <strain evidence="13">KOD948</strain>
    </source>
</reference>
<evidence type="ECO:0000256" key="9">
    <source>
        <dbReference type="ARBA" id="ARBA00023242"/>
    </source>
</evidence>
<dbReference type="Proteomes" id="UP000726737">
    <property type="component" value="Unassembled WGS sequence"/>
</dbReference>
<comment type="catalytic activity">
    <reaction evidence="10">
        <text>[DNA-directed RNA polymerase] + ATP = phospho-[DNA-directed RNA polymerase] + ADP + H(+)</text>
        <dbReference type="Rhea" id="RHEA:10216"/>
        <dbReference type="Rhea" id="RHEA-COMP:11321"/>
        <dbReference type="Rhea" id="RHEA-COMP:11322"/>
        <dbReference type="ChEBI" id="CHEBI:15378"/>
        <dbReference type="ChEBI" id="CHEBI:30616"/>
        <dbReference type="ChEBI" id="CHEBI:43176"/>
        <dbReference type="ChEBI" id="CHEBI:68546"/>
        <dbReference type="ChEBI" id="CHEBI:456216"/>
        <dbReference type="EC" id="2.7.11.23"/>
    </reaction>
</comment>
<protein>
    <recommendedName>
        <fullName evidence="3">[RNA-polymerase]-subunit kinase</fullName>
        <ecNumber evidence="3">2.7.11.23</ecNumber>
    </recommendedName>
</protein>
<dbReference type="InterPro" id="IPR000719">
    <property type="entry name" value="Prot_kinase_dom"/>
</dbReference>
<evidence type="ECO:0000256" key="2">
    <source>
        <dbReference type="ARBA" id="ARBA00006485"/>
    </source>
</evidence>
<evidence type="ECO:0000256" key="4">
    <source>
        <dbReference type="ARBA" id="ARBA00022527"/>
    </source>
</evidence>
<dbReference type="GO" id="GO:0005524">
    <property type="term" value="F:ATP binding"/>
    <property type="evidence" value="ECO:0007669"/>
    <property type="project" value="UniProtKB-KW"/>
</dbReference>
<evidence type="ECO:0000256" key="11">
    <source>
        <dbReference type="SAM" id="MobiDB-lite"/>
    </source>
</evidence>
<dbReference type="PANTHER" id="PTHR24056:SF233">
    <property type="entry name" value="CYCLIN-DEPENDENT KINASE 9"/>
    <property type="match status" value="1"/>
</dbReference>
<evidence type="ECO:0000256" key="8">
    <source>
        <dbReference type="ARBA" id="ARBA00022840"/>
    </source>
</evidence>
<keyword evidence="7 13" id="KW-0418">Kinase</keyword>
<dbReference type="FunFam" id="1.10.510.10:FF:000415">
    <property type="entry name" value="CMGC/CDK/CRK7 protein kinase, variant"/>
    <property type="match status" value="1"/>
</dbReference>
<keyword evidence="4 13" id="KW-0723">Serine/threonine-protein kinase</keyword>
<keyword evidence="8" id="KW-0067">ATP-binding</keyword>
<sequence length="431" mass="47932">MHNENEGVPITALREIKILKSLRHANIVPLHDIAVNPAWYSLVYLVLDGHFARLGSRSRHSRAQIYMVFPYMDHDLSGLLNNPKVRLTSPQIKLYMKQLLEGTIYMHEHKILHRDMKAANLLISNDGTLRIADFGLARPFKPKGEEYTTKVVTRWYRPPELFLGDRKYGPAVDMWGIGCVFGEMLANRPLLQGCSDQDQLDKIFQLCGSPTEENMPGWQSLPGLEDKGATYQVGRNYTRKVKKDFEPYGVLAADLLDKLLVLDPKRRMTAMEASDHDYLWVDPLPAEIGTHEYDRQRKQEQQQQQDRHHHNGHHHNSQAGHGHHLPPRHGGGGGHPSSASASYRAGGGGGAGGFVADHTKRDKPRPHAAASAAASNSYKPIPLPKRPQVTAVPAPAPSSTATTTINRNSINDINDSNTSSSNNNPIAGRRP</sequence>
<dbReference type="PROSITE" id="PS50011">
    <property type="entry name" value="PROTEIN_KINASE_DOM"/>
    <property type="match status" value="1"/>
</dbReference>
<feature type="region of interest" description="Disordered" evidence="11">
    <location>
        <begin position="294"/>
        <end position="431"/>
    </location>
</feature>
<evidence type="ECO:0000256" key="10">
    <source>
        <dbReference type="ARBA" id="ARBA00049280"/>
    </source>
</evidence>
<dbReference type="PANTHER" id="PTHR24056">
    <property type="entry name" value="CELL DIVISION PROTEIN KINASE"/>
    <property type="match status" value="1"/>
</dbReference>
<feature type="domain" description="Protein kinase" evidence="12">
    <location>
        <begin position="1"/>
        <end position="279"/>
    </location>
</feature>
<comment type="subcellular location">
    <subcellularLocation>
        <location evidence="1">Nucleus</location>
    </subcellularLocation>
</comment>
<evidence type="ECO:0000313" key="14">
    <source>
        <dbReference type="Proteomes" id="UP000726737"/>
    </source>
</evidence>
<comment type="similarity">
    <text evidence="2">Belongs to the protein kinase superfamily. CMGC Ser/Thr protein kinase family. CDC2/CDKX subfamily.</text>
</comment>
<organism evidence="13 14">
    <name type="scientific">Mortierella polycephala</name>
    <dbReference type="NCBI Taxonomy" id="41804"/>
    <lineage>
        <taxon>Eukaryota</taxon>
        <taxon>Fungi</taxon>
        <taxon>Fungi incertae sedis</taxon>
        <taxon>Mucoromycota</taxon>
        <taxon>Mortierellomycotina</taxon>
        <taxon>Mortierellomycetes</taxon>
        <taxon>Mortierellales</taxon>
        <taxon>Mortierellaceae</taxon>
        <taxon>Mortierella</taxon>
    </lineage>
</organism>
<dbReference type="AlphaFoldDB" id="A0A9P6Q927"/>
<dbReference type="InterPro" id="IPR008271">
    <property type="entry name" value="Ser/Thr_kinase_AS"/>
</dbReference>
<accession>A0A9P6Q927</accession>
<name>A0A9P6Q927_9FUNG</name>
<evidence type="ECO:0000256" key="1">
    <source>
        <dbReference type="ARBA" id="ARBA00004123"/>
    </source>
</evidence>
<evidence type="ECO:0000259" key="12">
    <source>
        <dbReference type="PROSITE" id="PS50011"/>
    </source>
</evidence>
<feature type="compositionally biased region" description="Low complexity" evidence="11">
    <location>
        <begin position="389"/>
        <end position="424"/>
    </location>
</feature>
<dbReference type="GO" id="GO:0005634">
    <property type="term" value="C:nucleus"/>
    <property type="evidence" value="ECO:0007669"/>
    <property type="project" value="UniProtKB-SubCell"/>
</dbReference>
<proteinExistence type="inferred from homology"/>
<dbReference type="Pfam" id="PF00069">
    <property type="entry name" value="Pkinase"/>
    <property type="match status" value="1"/>
</dbReference>
<evidence type="ECO:0000256" key="7">
    <source>
        <dbReference type="ARBA" id="ARBA00022777"/>
    </source>
</evidence>
<dbReference type="PROSITE" id="PS00108">
    <property type="entry name" value="PROTEIN_KINASE_ST"/>
    <property type="match status" value="1"/>
</dbReference>
<evidence type="ECO:0000256" key="3">
    <source>
        <dbReference type="ARBA" id="ARBA00012409"/>
    </source>
</evidence>
<dbReference type="SUPFAM" id="SSF56112">
    <property type="entry name" value="Protein kinase-like (PK-like)"/>
    <property type="match status" value="1"/>
</dbReference>
<feature type="compositionally biased region" description="Basic residues" evidence="11">
    <location>
        <begin position="307"/>
        <end position="327"/>
    </location>
</feature>
<keyword evidence="9" id="KW-0539">Nucleus</keyword>